<evidence type="ECO:0000256" key="2">
    <source>
        <dbReference type="ARBA" id="ARBA00023002"/>
    </source>
</evidence>
<dbReference type="AlphaFoldDB" id="A0A412ZA73"/>
<feature type="domain" description="Pyruvate:ferredoxin oxidoreductase core" evidence="4">
    <location>
        <begin position="262"/>
        <end position="362"/>
    </location>
</feature>
<proteinExistence type="inferred from homology"/>
<evidence type="ECO:0000256" key="1">
    <source>
        <dbReference type="ARBA" id="ARBA00009032"/>
    </source>
</evidence>
<evidence type="ECO:0000259" key="4">
    <source>
        <dbReference type="Pfam" id="PF17147"/>
    </source>
</evidence>
<dbReference type="GO" id="GO:0019752">
    <property type="term" value="P:carboxylic acid metabolic process"/>
    <property type="evidence" value="ECO:0007669"/>
    <property type="project" value="UniProtKB-ARBA"/>
</dbReference>
<dbReference type="RefSeq" id="WP_117626854.1">
    <property type="nucleotide sequence ID" value="NZ_CATYQV010000007.1"/>
</dbReference>
<dbReference type="SUPFAM" id="SSF52922">
    <property type="entry name" value="TK C-terminal domain-like"/>
    <property type="match status" value="1"/>
</dbReference>
<dbReference type="EMBL" id="QRZM01000003">
    <property type="protein sequence ID" value="RGV76976.1"/>
    <property type="molecule type" value="Genomic_DNA"/>
</dbReference>
<keyword evidence="2" id="KW-0560">Oxidoreductase</keyword>
<dbReference type="SUPFAM" id="SSF52518">
    <property type="entry name" value="Thiamin diphosphate-binding fold (THDP-binding)"/>
    <property type="match status" value="1"/>
</dbReference>
<dbReference type="PANTHER" id="PTHR32154:SF0">
    <property type="entry name" value="PYRUVATE-FLAVODOXIN OXIDOREDUCTASE-RELATED"/>
    <property type="match status" value="1"/>
</dbReference>
<dbReference type="InterPro" id="IPR009014">
    <property type="entry name" value="Transketo_C/PFOR_II"/>
</dbReference>
<feature type="domain" description="Pyruvate flavodoxin/ferredoxin oxidoreductase pyrimidine binding" evidence="3">
    <location>
        <begin position="16"/>
        <end position="240"/>
    </location>
</feature>
<dbReference type="Proteomes" id="UP000284543">
    <property type="component" value="Unassembled WGS sequence"/>
</dbReference>
<evidence type="ECO:0000259" key="3">
    <source>
        <dbReference type="Pfam" id="PF01855"/>
    </source>
</evidence>
<dbReference type="Pfam" id="PF01855">
    <property type="entry name" value="POR_N"/>
    <property type="match status" value="1"/>
</dbReference>
<dbReference type="GO" id="GO:0006979">
    <property type="term" value="P:response to oxidative stress"/>
    <property type="evidence" value="ECO:0007669"/>
    <property type="project" value="TreeGrafter"/>
</dbReference>
<protein>
    <submittedName>
        <fullName evidence="5">Pyruvate ferredoxin oxidoreductase</fullName>
    </submittedName>
</protein>
<dbReference type="CDD" id="cd07034">
    <property type="entry name" value="TPP_PYR_PFOR_IOR-alpha_like"/>
    <property type="match status" value="1"/>
</dbReference>
<dbReference type="Pfam" id="PF17147">
    <property type="entry name" value="PFOR_II"/>
    <property type="match status" value="1"/>
</dbReference>
<evidence type="ECO:0000313" key="6">
    <source>
        <dbReference type="Proteomes" id="UP000284543"/>
    </source>
</evidence>
<comment type="similarity">
    <text evidence="1">Belongs to the pyruvate:ferredoxin/flavodoxin oxidoreductase family.</text>
</comment>
<dbReference type="FunFam" id="3.40.50.920:FF:000010">
    <property type="entry name" value="Pyruvate ferredoxin oxidoreductase, alpha subunit"/>
    <property type="match status" value="1"/>
</dbReference>
<accession>A0A412ZA73</accession>
<dbReference type="Gene3D" id="3.40.50.970">
    <property type="match status" value="1"/>
</dbReference>
<evidence type="ECO:0000313" key="5">
    <source>
        <dbReference type="EMBL" id="RGV76976.1"/>
    </source>
</evidence>
<dbReference type="GO" id="GO:0016903">
    <property type="term" value="F:oxidoreductase activity, acting on the aldehyde or oxo group of donors"/>
    <property type="evidence" value="ECO:0007669"/>
    <property type="project" value="UniProtKB-ARBA"/>
</dbReference>
<dbReference type="Gene3D" id="3.40.50.920">
    <property type="match status" value="1"/>
</dbReference>
<name>A0A412ZA73_9FIRM</name>
<organism evidence="5 6">
    <name type="scientific">Enterocloster bolteae</name>
    <dbReference type="NCBI Taxonomy" id="208479"/>
    <lineage>
        <taxon>Bacteria</taxon>
        <taxon>Bacillati</taxon>
        <taxon>Bacillota</taxon>
        <taxon>Clostridia</taxon>
        <taxon>Lachnospirales</taxon>
        <taxon>Lachnospiraceae</taxon>
        <taxon>Enterocloster</taxon>
    </lineage>
</organism>
<keyword evidence="5" id="KW-0670">Pyruvate</keyword>
<sequence>MAHYKMLDGNGAAVEAIRMAKVKVVSAYPITPQSTIAEKLSELCDSGELDAKYIRVESEHTAMSCALGAQLTGIRCATATASVGLALMHEVLNVVSGCRVPIVMPVVNRSLASPWSLWCDHQDSMAERDSGWIQLYCENVQDIYDTMIMAYRIAEDQRVLTPAMVCLDGFFLSHSMQKLVVPEQEEIDAFVGEYCRKNMYLDPEDPLVIDNLTGSNEITEMKYQQARGFVNAEAVMEEVFEEFERKFGRRKSMVEGYNMEDAESVIVCMGSMAGTAKYISDKLRAQGRKVGVVKVVSFRPFPYRKLRSVIGDIKKVAVLDRTTGFGGQGTPLWTETKSALPGDCLVKNYIGGLAGRDISLDTITRVYEDILTGEPSEEPVWIDCDTEHAMGIREVRKA</sequence>
<dbReference type="FunFam" id="3.40.50.970:FF:000012">
    <property type="entry name" value="Pyruvate:ferredoxin (Flavodoxin) oxidoreductase"/>
    <property type="match status" value="1"/>
</dbReference>
<dbReference type="InterPro" id="IPR033412">
    <property type="entry name" value="PFOR_II"/>
</dbReference>
<dbReference type="PANTHER" id="PTHR32154">
    <property type="entry name" value="PYRUVATE-FLAVODOXIN OXIDOREDUCTASE-RELATED"/>
    <property type="match status" value="1"/>
</dbReference>
<dbReference type="InterPro" id="IPR002880">
    <property type="entry name" value="Pyrv_Fd/Flavodoxin_OxRdtase_N"/>
</dbReference>
<dbReference type="InterPro" id="IPR029061">
    <property type="entry name" value="THDP-binding"/>
</dbReference>
<reference evidence="5 6" key="1">
    <citation type="submission" date="2018-08" db="EMBL/GenBank/DDBJ databases">
        <title>A genome reference for cultivated species of the human gut microbiota.</title>
        <authorList>
            <person name="Zou Y."/>
            <person name="Xue W."/>
            <person name="Luo G."/>
        </authorList>
    </citation>
    <scope>NUCLEOTIDE SEQUENCE [LARGE SCALE GENOMIC DNA]</scope>
    <source>
        <strain evidence="5 6">AF14-18</strain>
    </source>
</reference>
<dbReference type="InterPro" id="IPR050722">
    <property type="entry name" value="Pyruvate:ferred/Flavod_OxRd"/>
</dbReference>
<comment type="caution">
    <text evidence="5">The sequence shown here is derived from an EMBL/GenBank/DDBJ whole genome shotgun (WGS) entry which is preliminary data.</text>
</comment>
<gene>
    <name evidence="5" type="primary">porA</name>
    <name evidence="5" type="ORF">DWW02_10595</name>
</gene>